<dbReference type="Proteomes" id="UP000240322">
    <property type="component" value="Unassembled WGS sequence"/>
</dbReference>
<comment type="caution">
    <text evidence="1">The sequence shown here is derived from an EMBL/GenBank/DDBJ whole genome shotgun (WGS) entry which is preliminary data.</text>
</comment>
<evidence type="ECO:0000313" key="2">
    <source>
        <dbReference type="Proteomes" id="UP000240322"/>
    </source>
</evidence>
<dbReference type="AlphaFoldDB" id="A0A2R6AMI8"/>
<proteinExistence type="predicted"/>
<evidence type="ECO:0000313" key="1">
    <source>
        <dbReference type="EMBL" id="PSN87604.1"/>
    </source>
</evidence>
<protein>
    <submittedName>
        <fullName evidence="1">Uncharacterized protein</fullName>
    </submittedName>
</protein>
<reference evidence="1 2" key="1">
    <citation type="submission" date="2017-04" db="EMBL/GenBank/DDBJ databases">
        <title>Novel microbial lineages endemic to geothermal iron-oxide mats fill important gaps in the evolutionary history of Archaea.</title>
        <authorList>
            <person name="Jay Z.J."/>
            <person name="Beam J.P."/>
            <person name="Dlakic M."/>
            <person name="Rusch D.B."/>
            <person name="Kozubal M.A."/>
            <person name="Inskeep W.P."/>
        </authorList>
    </citation>
    <scope>NUCLEOTIDE SEQUENCE [LARGE SCALE GENOMIC DNA]</scope>
    <source>
        <strain evidence="1">OSP_D</strain>
    </source>
</reference>
<dbReference type="EMBL" id="NEXE01000154">
    <property type="protein sequence ID" value="PSN87604.1"/>
    <property type="molecule type" value="Genomic_DNA"/>
</dbReference>
<accession>A0A2R6AMI8</accession>
<sequence length="114" mass="12656">MSSSAKWWVEKESIDRNLVVVGVSPAIVLEDKGGLTSEGISIIDEVKALLGVEEYFAGVYNPQTPRTLYFQYPTQKIMRVGEMVRVNIPANLLKTTKDYVTIKKNPDGSVVIIP</sequence>
<name>A0A2R6AMI8_9ARCH</name>
<organism evidence="1 2">
    <name type="scientific">Candidatus Marsarchaeota G2 archaeon OSP_D</name>
    <dbReference type="NCBI Taxonomy" id="1978157"/>
    <lineage>
        <taxon>Archaea</taxon>
        <taxon>Candidatus Marsarchaeota</taxon>
        <taxon>Candidatus Marsarchaeota group 2</taxon>
    </lineage>
</organism>
<gene>
    <name evidence="1" type="ORF">B9Q03_10325</name>
</gene>